<accession>A0ABW5APT3</accession>
<comment type="caution">
    <text evidence="1">The sequence shown here is derived from an EMBL/GenBank/DDBJ whole genome shotgun (WGS) entry which is preliminary data.</text>
</comment>
<dbReference type="SUPFAM" id="SSF53335">
    <property type="entry name" value="S-adenosyl-L-methionine-dependent methyltransferases"/>
    <property type="match status" value="1"/>
</dbReference>
<protein>
    <recommendedName>
        <fullName evidence="3">Methyltransferase domain-containing protein</fullName>
    </recommendedName>
</protein>
<evidence type="ECO:0000313" key="1">
    <source>
        <dbReference type="EMBL" id="MFD2184988.1"/>
    </source>
</evidence>
<evidence type="ECO:0008006" key="3">
    <source>
        <dbReference type="Google" id="ProtNLM"/>
    </source>
</evidence>
<reference evidence="2" key="1">
    <citation type="journal article" date="2019" name="Int. J. Syst. Evol. Microbiol.">
        <title>The Global Catalogue of Microorganisms (GCM) 10K type strain sequencing project: providing services to taxonomists for standard genome sequencing and annotation.</title>
        <authorList>
            <consortium name="The Broad Institute Genomics Platform"/>
            <consortium name="The Broad Institute Genome Sequencing Center for Infectious Disease"/>
            <person name="Wu L."/>
            <person name="Ma J."/>
        </authorList>
    </citation>
    <scope>NUCLEOTIDE SEQUENCE [LARGE SCALE GENOMIC DNA]</scope>
    <source>
        <strain evidence="2">CGMCC 1.6774</strain>
    </source>
</reference>
<dbReference type="CDD" id="cd02440">
    <property type="entry name" value="AdoMet_MTases"/>
    <property type="match status" value="1"/>
</dbReference>
<dbReference type="InterPro" id="IPR029063">
    <property type="entry name" value="SAM-dependent_MTases_sf"/>
</dbReference>
<dbReference type="EMBL" id="JBHUIW010000043">
    <property type="protein sequence ID" value="MFD2184988.1"/>
    <property type="molecule type" value="Genomic_DNA"/>
</dbReference>
<proteinExistence type="predicted"/>
<organism evidence="1 2">
    <name type="scientific">Rhodoplanes azumiensis</name>
    <dbReference type="NCBI Taxonomy" id="1897628"/>
    <lineage>
        <taxon>Bacteria</taxon>
        <taxon>Pseudomonadati</taxon>
        <taxon>Pseudomonadota</taxon>
        <taxon>Alphaproteobacteria</taxon>
        <taxon>Hyphomicrobiales</taxon>
        <taxon>Nitrobacteraceae</taxon>
        <taxon>Rhodoplanes</taxon>
    </lineage>
</organism>
<sequence length="224" mass="25099">MGYYWRQVRILLHHAVYDCARDKLERWPSGRSRTVPADDVVGRQAAFQDRRYEAFPRLPLLWALDALDLDPATTTFVDYGAGRGRALLAAAGRPFRRCVGVEFSARLVAEARDNIAAWPVERLACRDLSLVHMDAADYVPPPGDLALFFYNPFGREVLDRVADRLEEAAADGARKIRIAYVNPRGWALFVGRPAFRRLAIPRAARAKLALFGAGPVEFFSVEAP</sequence>
<dbReference type="Gene3D" id="3.40.50.150">
    <property type="entry name" value="Vaccinia Virus protein VP39"/>
    <property type="match status" value="1"/>
</dbReference>
<keyword evidence="2" id="KW-1185">Reference proteome</keyword>
<evidence type="ECO:0000313" key="2">
    <source>
        <dbReference type="Proteomes" id="UP001597314"/>
    </source>
</evidence>
<gene>
    <name evidence="1" type="ORF">ACFSOX_22780</name>
</gene>
<dbReference type="Proteomes" id="UP001597314">
    <property type="component" value="Unassembled WGS sequence"/>
</dbReference>
<dbReference type="RefSeq" id="WP_378480118.1">
    <property type="nucleotide sequence ID" value="NZ_JBHUIW010000043.1"/>
</dbReference>
<name>A0ABW5APT3_9BRAD</name>